<dbReference type="Pfam" id="PF08220">
    <property type="entry name" value="HTH_DeoR"/>
    <property type="match status" value="1"/>
</dbReference>
<dbReference type="PANTHER" id="PTHR30363:SF44">
    <property type="entry name" value="AGA OPERON TRANSCRIPTIONAL REPRESSOR-RELATED"/>
    <property type="match status" value="1"/>
</dbReference>
<dbReference type="InterPro" id="IPR036390">
    <property type="entry name" value="WH_DNA-bd_sf"/>
</dbReference>
<dbReference type="GO" id="GO:0003677">
    <property type="term" value="F:DNA binding"/>
    <property type="evidence" value="ECO:0007669"/>
    <property type="project" value="UniProtKB-KW"/>
</dbReference>
<dbReference type="SMART" id="SM01134">
    <property type="entry name" value="DeoRC"/>
    <property type="match status" value="1"/>
</dbReference>
<feature type="domain" description="HTH deoR-type" evidence="4">
    <location>
        <begin position="5"/>
        <end position="60"/>
    </location>
</feature>
<organism evidence="5 6">
    <name type="scientific">Rhizobium puerariae</name>
    <dbReference type="NCBI Taxonomy" id="1585791"/>
    <lineage>
        <taxon>Bacteria</taxon>
        <taxon>Pseudomonadati</taxon>
        <taxon>Pseudomonadota</taxon>
        <taxon>Alphaproteobacteria</taxon>
        <taxon>Hyphomicrobiales</taxon>
        <taxon>Rhizobiaceae</taxon>
        <taxon>Rhizobium/Agrobacterium group</taxon>
        <taxon>Rhizobium</taxon>
    </lineage>
</organism>
<dbReference type="PANTHER" id="PTHR30363">
    <property type="entry name" value="HTH-TYPE TRANSCRIPTIONAL REGULATOR SRLR-RELATED"/>
    <property type="match status" value="1"/>
</dbReference>
<dbReference type="SUPFAM" id="SSF46785">
    <property type="entry name" value="Winged helix' DNA-binding domain"/>
    <property type="match status" value="1"/>
</dbReference>
<dbReference type="RefSeq" id="WP_377266043.1">
    <property type="nucleotide sequence ID" value="NZ_JBHMAA010000055.1"/>
</dbReference>
<dbReference type="EMBL" id="JBHMAA010000055">
    <property type="protein sequence ID" value="MFB9953239.1"/>
    <property type="molecule type" value="Genomic_DNA"/>
</dbReference>
<evidence type="ECO:0000313" key="6">
    <source>
        <dbReference type="Proteomes" id="UP001589692"/>
    </source>
</evidence>
<dbReference type="SUPFAM" id="SSF100950">
    <property type="entry name" value="NagB/RpiA/CoA transferase-like"/>
    <property type="match status" value="1"/>
</dbReference>
<dbReference type="Proteomes" id="UP001589692">
    <property type="component" value="Unassembled WGS sequence"/>
</dbReference>
<dbReference type="InterPro" id="IPR037171">
    <property type="entry name" value="NagB/RpiA_transferase-like"/>
</dbReference>
<evidence type="ECO:0000256" key="3">
    <source>
        <dbReference type="ARBA" id="ARBA00023163"/>
    </source>
</evidence>
<dbReference type="InterPro" id="IPR018356">
    <property type="entry name" value="Tscrpt_reg_HTH_DeoR_CS"/>
</dbReference>
<dbReference type="Gene3D" id="3.40.50.1360">
    <property type="match status" value="1"/>
</dbReference>
<dbReference type="InterPro" id="IPR001034">
    <property type="entry name" value="DeoR_HTH"/>
</dbReference>
<dbReference type="SMART" id="SM00420">
    <property type="entry name" value="HTH_DEOR"/>
    <property type="match status" value="1"/>
</dbReference>
<dbReference type="Pfam" id="PF00455">
    <property type="entry name" value="DeoRC"/>
    <property type="match status" value="1"/>
</dbReference>
<evidence type="ECO:0000256" key="1">
    <source>
        <dbReference type="ARBA" id="ARBA00023015"/>
    </source>
</evidence>
<name>A0ABV6ARK2_9HYPH</name>
<dbReference type="PROSITE" id="PS00894">
    <property type="entry name" value="HTH_DEOR_1"/>
    <property type="match status" value="1"/>
</dbReference>
<keyword evidence="2 5" id="KW-0238">DNA-binding</keyword>
<keyword evidence="1" id="KW-0805">Transcription regulation</keyword>
<gene>
    <name evidence="5" type="ORF">ACFFP0_30755</name>
</gene>
<keyword evidence="6" id="KW-1185">Reference proteome</keyword>
<dbReference type="PROSITE" id="PS51000">
    <property type="entry name" value="HTH_DEOR_2"/>
    <property type="match status" value="1"/>
</dbReference>
<evidence type="ECO:0000256" key="2">
    <source>
        <dbReference type="ARBA" id="ARBA00023125"/>
    </source>
</evidence>
<proteinExistence type="predicted"/>
<reference evidence="5 6" key="1">
    <citation type="submission" date="2024-09" db="EMBL/GenBank/DDBJ databases">
        <authorList>
            <person name="Sun Q."/>
            <person name="Mori K."/>
        </authorList>
    </citation>
    <scope>NUCLEOTIDE SEQUENCE [LARGE SCALE GENOMIC DNA]</scope>
    <source>
        <strain evidence="5 6">TBRC 4938</strain>
    </source>
</reference>
<sequence>MLSTAQDRQAKIVELLREEQFLDINTLTGLLHISVATARRDLGELEAAGLLRRTHGGAVSINQVAQDSTHAVRAVSRQAEKAAIATVAAGMIVDGDAVILDAGTTALEVARLLAGRSGLTLISNGVDIIAELIRGNTQNVYSVGGEYADSNRSFRGPLAEQFIRQFTVDKLILNATSIDLDRGLICTASPLNASVQRAMIAVANRVIVVADSSKFKKSSLSVTTRIEDVGVVVTDVGARSILDGAPEKLRRKFVVANEGSMSPPTDQ</sequence>
<evidence type="ECO:0000259" key="4">
    <source>
        <dbReference type="PROSITE" id="PS51000"/>
    </source>
</evidence>
<dbReference type="PRINTS" id="PR00037">
    <property type="entry name" value="HTHLACR"/>
</dbReference>
<accession>A0ABV6ARK2</accession>
<keyword evidence="3" id="KW-0804">Transcription</keyword>
<comment type="caution">
    <text evidence="5">The sequence shown here is derived from an EMBL/GenBank/DDBJ whole genome shotgun (WGS) entry which is preliminary data.</text>
</comment>
<evidence type="ECO:0000313" key="5">
    <source>
        <dbReference type="EMBL" id="MFB9953239.1"/>
    </source>
</evidence>
<dbReference type="InterPro" id="IPR050313">
    <property type="entry name" value="Carb_Metab_HTH_regulators"/>
</dbReference>
<dbReference type="InterPro" id="IPR014036">
    <property type="entry name" value="DeoR-like_C"/>
</dbReference>
<protein>
    <submittedName>
        <fullName evidence="5">DeoR/GlpR family DNA-binding transcription regulator</fullName>
    </submittedName>
</protein>